<dbReference type="Pfam" id="PF05275">
    <property type="entry name" value="CopB"/>
    <property type="match status" value="1"/>
</dbReference>
<dbReference type="GO" id="GO:0006878">
    <property type="term" value="P:intracellular copper ion homeostasis"/>
    <property type="evidence" value="ECO:0007669"/>
    <property type="project" value="InterPro"/>
</dbReference>
<dbReference type="GO" id="GO:0005507">
    <property type="term" value="F:copper ion binding"/>
    <property type="evidence" value="ECO:0007669"/>
    <property type="project" value="InterPro"/>
</dbReference>
<keyword evidence="4" id="KW-1185">Reference proteome</keyword>
<name>A0A6G8S5Z1_9GAMM</name>
<feature type="compositionally biased region" description="Basic and acidic residues" evidence="1">
    <location>
        <begin position="40"/>
        <end position="55"/>
    </location>
</feature>
<evidence type="ECO:0000313" key="4">
    <source>
        <dbReference type="Proteomes" id="UP000501939"/>
    </source>
</evidence>
<feature type="region of interest" description="Disordered" evidence="1">
    <location>
        <begin position="40"/>
        <end position="68"/>
    </location>
</feature>
<reference evidence="3 4" key="1">
    <citation type="submission" date="2020-03" db="EMBL/GenBank/DDBJ databases">
        <authorList>
            <person name="Zhu W."/>
        </authorList>
    </citation>
    <scope>NUCLEOTIDE SEQUENCE [LARGE SCALE GENOMIC DNA]</scope>
    <source>
        <strain evidence="3 4">185</strain>
    </source>
</reference>
<dbReference type="RefSeq" id="WP_166326253.1">
    <property type="nucleotide sequence ID" value="NZ_CP049916.1"/>
</dbReference>
<gene>
    <name evidence="3" type="ORF">G8D99_12000</name>
</gene>
<sequence length="334" mass="38471">MTIIKMPKHPFCICVLFISQGVWAEEMDHQHMMMQEHKMHPSEQEMAHQGHEIKSHSKAQASHSSGHTLVHQELHAQHQIQQQSKSNQQHAVTDAVALQANESSHLMHDQSHLKEHGGQIFQASRLETKWLNSGRGQGELKTEFESRIGTDENKLYLQIHSNKPESTSTSTDAKVLYSRNIATYWDAQVGVRYEDIPEHGAEHIADRDRFDAVFGIQGLAPYFFETELYAFMGNDDRYRLSLETERDVLLTQKLILKPYLDAFAVISDHSKYPKQSGLSEWSLGLETRYEINKRLMPFLDLSYRYEKGDAETQWPVASSSEYGWHYGAGIRVRF</sequence>
<accession>A0A6G8S5Z1</accession>
<dbReference type="InterPro" id="IPR007939">
    <property type="entry name" value="Cu-R_B_prcur"/>
</dbReference>
<feature type="signal peptide" evidence="2">
    <location>
        <begin position="1"/>
        <end position="24"/>
    </location>
</feature>
<dbReference type="Proteomes" id="UP000501939">
    <property type="component" value="Chromosome"/>
</dbReference>
<keyword evidence="2" id="KW-0732">Signal</keyword>
<proteinExistence type="predicted"/>
<dbReference type="AlphaFoldDB" id="A0A6G8S5Z1"/>
<protein>
    <submittedName>
        <fullName evidence="3">Copper resistance protein B</fullName>
    </submittedName>
</protein>
<evidence type="ECO:0000256" key="2">
    <source>
        <dbReference type="SAM" id="SignalP"/>
    </source>
</evidence>
<evidence type="ECO:0000256" key="1">
    <source>
        <dbReference type="SAM" id="MobiDB-lite"/>
    </source>
</evidence>
<dbReference type="EMBL" id="CP049916">
    <property type="protein sequence ID" value="QIO09656.1"/>
    <property type="molecule type" value="Genomic_DNA"/>
</dbReference>
<feature type="chain" id="PRO_5026113583" evidence="2">
    <location>
        <begin position="25"/>
        <end position="334"/>
    </location>
</feature>
<organism evidence="3 4">
    <name type="scientific">Acinetobacter lanii</name>
    <dbReference type="NCBI Taxonomy" id="2715163"/>
    <lineage>
        <taxon>Bacteria</taxon>
        <taxon>Pseudomonadati</taxon>
        <taxon>Pseudomonadota</taxon>
        <taxon>Gammaproteobacteria</taxon>
        <taxon>Moraxellales</taxon>
        <taxon>Moraxellaceae</taxon>
        <taxon>Acinetobacter</taxon>
    </lineage>
</organism>
<evidence type="ECO:0000313" key="3">
    <source>
        <dbReference type="EMBL" id="QIO09656.1"/>
    </source>
</evidence>
<dbReference type="KEGG" id="alj:G8D99_12000"/>
<dbReference type="GO" id="GO:0009279">
    <property type="term" value="C:cell outer membrane"/>
    <property type="evidence" value="ECO:0007669"/>
    <property type="project" value="InterPro"/>
</dbReference>